<accession>A0A8C6BRV5</accession>
<organism evidence="1 2">
    <name type="scientific">Monodon monoceros</name>
    <name type="common">Narwhal</name>
    <name type="synonym">Ceratodon monodon</name>
    <dbReference type="NCBI Taxonomy" id="40151"/>
    <lineage>
        <taxon>Eukaryota</taxon>
        <taxon>Metazoa</taxon>
        <taxon>Chordata</taxon>
        <taxon>Craniata</taxon>
        <taxon>Vertebrata</taxon>
        <taxon>Euteleostomi</taxon>
        <taxon>Mammalia</taxon>
        <taxon>Eutheria</taxon>
        <taxon>Laurasiatheria</taxon>
        <taxon>Artiodactyla</taxon>
        <taxon>Whippomorpha</taxon>
        <taxon>Cetacea</taxon>
        <taxon>Odontoceti</taxon>
        <taxon>Monodontidae</taxon>
        <taxon>Monodon</taxon>
    </lineage>
</organism>
<keyword evidence="2" id="KW-1185">Reference proteome</keyword>
<reference evidence="1" key="1">
    <citation type="submission" date="2025-08" db="UniProtKB">
        <authorList>
            <consortium name="Ensembl"/>
        </authorList>
    </citation>
    <scope>IDENTIFICATION</scope>
</reference>
<evidence type="ECO:0000313" key="1">
    <source>
        <dbReference type="Ensembl" id="ENSMMNP00015020270.1"/>
    </source>
</evidence>
<dbReference type="Proteomes" id="UP000694561">
    <property type="component" value="Unplaced"/>
</dbReference>
<dbReference type="AlphaFoldDB" id="A0A8C6BRV5"/>
<evidence type="ECO:0008006" key="3">
    <source>
        <dbReference type="Google" id="ProtNLM"/>
    </source>
</evidence>
<dbReference type="Ensembl" id="ENSMMNT00015022280.1">
    <property type="protein sequence ID" value="ENSMMNP00015020270.1"/>
    <property type="gene ID" value="ENSMMNG00015014898.1"/>
</dbReference>
<protein>
    <recommendedName>
        <fullName evidence="3">DUF1725 domain-containing protein</fullName>
    </recommendedName>
</protein>
<evidence type="ECO:0000313" key="2">
    <source>
        <dbReference type="Proteomes" id="UP000694561"/>
    </source>
</evidence>
<proteinExistence type="predicted"/>
<dbReference type="GeneTree" id="ENSGT00970000193590"/>
<reference evidence="1" key="2">
    <citation type="submission" date="2025-09" db="UniProtKB">
        <authorList>
            <consortium name="Ensembl"/>
        </authorList>
    </citation>
    <scope>IDENTIFICATION</scope>
</reference>
<name>A0A8C6BRV5_MONMO</name>
<sequence length="110" mass="12754">MWYIYAMEYYSAIKKNEIMPFAAMWIDLEMIILSEVSWKGKDKGRMIACCLPRFFQEPTVASSFSPGGISRVWLFPSLLSHSLLADHLRCFSFGVILNNACYKYSCTRFL</sequence>